<gene>
    <name evidence="8" type="ORF">J7I43_03190</name>
</gene>
<proteinExistence type="inferred from homology"/>
<comment type="subcellular location">
    <subcellularLocation>
        <location evidence="1">Cell outer membrane</location>
    </subcellularLocation>
</comment>
<keyword evidence="3" id="KW-0732">Signal</keyword>
<accession>A0ABS3Y9N1</accession>
<comment type="similarity">
    <text evidence="2">Belongs to the SusD family.</text>
</comment>
<dbReference type="Proteomes" id="UP000679126">
    <property type="component" value="Unassembled WGS sequence"/>
</dbReference>
<dbReference type="Gene3D" id="1.25.40.390">
    <property type="match status" value="1"/>
</dbReference>
<evidence type="ECO:0000256" key="2">
    <source>
        <dbReference type="ARBA" id="ARBA00006275"/>
    </source>
</evidence>
<evidence type="ECO:0000313" key="8">
    <source>
        <dbReference type="EMBL" id="MBO9151195.1"/>
    </source>
</evidence>
<evidence type="ECO:0000256" key="1">
    <source>
        <dbReference type="ARBA" id="ARBA00004442"/>
    </source>
</evidence>
<dbReference type="InterPro" id="IPR011990">
    <property type="entry name" value="TPR-like_helical_dom_sf"/>
</dbReference>
<dbReference type="SUPFAM" id="SSF48452">
    <property type="entry name" value="TPR-like"/>
    <property type="match status" value="1"/>
</dbReference>
<evidence type="ECO:0000256" key="5">
    <source>
        <dbReference type="ARBA" id="ARBA00023237"/>
    </source>
</evidence>
<keyword evidence="4" id="KW-0472">Membrane</keyword>
<protein>
    <submittedName>
        <fullName evidence="8">RagB/SusD family nutrient uptake outer membrane protein</fullName>
    </submittedName>
</protein>
<organism evidence="8 9">
    <name type="scientific">Chitinophaga chungangae</name>
    <dbReference type="NCBI Taxonomy" id="2821488"/>
    <lineage>
        <taxon>Bacteria</taxon>
        <taxon>Pseudomonadati</taxon>
        <taxon>Bacteroidota</taxon>
        <taxon>Chitinophagia</taxon>
        <taxon>Chitinophagales</taxon>
        <taxon>Chitinophagaceae</taxon>
        <taxon>Chitinophaga</taxon>
    </lineage>
</organism>
<feature type="domain" description="RagB/SusD" evidence="6">
    <location>
        <begin position="282"/>
        <end position="558"/>
    </location>
</feature>
<dbReference type="RefSeq" id="WP_209143150.1">
    <property type="nucleotide sequence ID" value="NZ_JAGHKP010000001.1"/>
</dbReference>
<dbReference type="Pfam" id="PF14322">
    <property type="entry name" value="SusD-like_3"/>
    <property type="match status" value="1"/>
</dbReference>
<evidence type="ECO:0000259" key="6">
    <source>
        <dbReference type="Pfam" id="PF07980"/>
    </source>
</evidence>
<sequence length="560" mass="62813">MNKFTKLSLSIILVLSSVQCRKGFLDEEPKAIIAPDNLYVNKAGFDAGLYGLYSQVRSERKGINGASNDLTSTAAIIGVDNAYSLYPAGGAAESVFNDFGVRMNPTAGYIRNLWEYLYQTINAANTIVDRADNPDVEWTEDEKNQVLAEARLIRAWAYRHLTYLWGNVPLNLHESDGNSIRTDWERTPVAEVRAAMEQDWLFAEAHLPDVPVMDGRASKVVAQHYLAELYLAMGENEKAREKAQAVVSNGNYNLITARYGVNANQPGTPFTDMFLDKNSNRSEGNREVLWTFQNEYLTVGGDVNIMRRWWVNRYNTIKVNNKTPITFSVENGGRGIGRFAATKYAFSVYGPGDDRGSYHAWRYFYLINNPSSLPTGSKPTATCAAPGWTGSALGDTIKLSIDCEEPNPSATTAQNWPSTRKWDWAPPPPDVENSSNYNDQVYLRLAETYLLLAEAQFKLNDPSGAATTINALRNRAHATPIDAADVNMNFILDERSRELFSEEHRRYTLLRTGTWFARTKQYNRFTGAKIALRDTLLPIPQSVIDANLTKPMEQNLGYDQ</sequence>
<feature type="domain" description="SusD-like N-terminal" evidence="7">
    <location>
        <begin position="102"/>
        <end position="231"/>
    </location>
</feature>
<comment type="caution">
    <text evidence="8">The sequence shown here is derived from an EMBL/GenBank/DDBJ whole genome shotgun (WGS) entry which is preliminary data.</text>
</comment>
<evidence type="ECO:0000256" key="3">
    <source>
        <dbReference type="ARBA" id="ARBA00022729"/>
    </source>
</evidence>
<evidence type="ECO:0000259" key="7">
    <source>
        <dbReference type="Pfam" id="PF14322"/>
    </source>
</evidence>
<dbReference type="InterPro" id="IPR012944">
    <property type="entry name" value="SusD_RagB_dom"/>
</dbReference>
<name>A0ABS3Y9N1_9BACT</name>
<keyword evidence="9" id="KW-1185">Reference proteome</keyword>
<dbReference type="Pfam" id="PF07980">
    <property type="entry name" value="SusD_RagB"/>
    <property type="match status" value="1"/>
</dbReference>
<evidence type="ECO:0000313" key="9">
    <source>
        <dbReference type="Proteomes" id="UP000679126"/>
    </source>
</evidence>
<dbReference type="EMBL" id="JAGHKP010000001">
    <property type="protein sequence ID" value="MBO9151195.1"/>
    <property type="molecule type" value="Genomic_DNA"/>
</dbReference>
<reference evidence="9" key="1">
    <citation type="submission" date="2021-03" db="EMBL/GenBank/DDBJ databases">
        <title>Assistant Professor.</title>
        <authorList>
            <person name="Huq M.A."/>
        </authorList>
    </citation>
    <scope>NUCLEOTIDE SEQUENCE [LARGE SCALE GENOMIC DNA]</scope>
    <source>
        <strain evidence="9">MAH-28</strain>
    </source>
</reference>
<keyword evidence="5" id="KW-0998">Cell outer membrane</keyword>
<dbReference type="InterPro" id="IPR033985">
    <property type="entry name" value="SusD-like_N"/>
</dbReference>
<evidence type="ECO:0000256" key="4">
    <source>
        <dbReference type="ARBA" id="ARBA00023136"/>
    </source>
</evidence>